<dbReference type="InterPro" id="IPR042100">
    <property type="entry name" value="Bug_dom1"/>
</dbReference>
<reference evidence="3 4" key="1">
    <citation type="submission" date="2021-07" db="EMBL/GenBank/DDBJ databases">
        <authorList>
            <person name="So Y."/>
        </authorList>
    </citation>
    <scope>NUCLEOTIDE SEQUENCE [LARGE SCALE GENOMIC DNA]</scope>
    <source>
        <strain evidence="3 4">HJA6</strain>
    </source>
</reference>
<dbReference type="PANTHER" id="PTHR42928:SF5">
    <property type="entry name" value="BLR1237 PROTEIN"/>
    <property type="match status" value="1"/>
</dbReference>
<comment type="caution">
    <text evidence="3">The sequence shown here is derived from an EMBL/GenBank/DDBJ whole genome shotgun (WGS) entry which is preliminary data.</text>
</comment>
<organism evidence="3 4">
    <name type="scientific">Roseomonas alba</name>
    <dbReference type="NCBI Taxonomy" id="2846776"/>
    <lineage>
        <taxon>Bacteria</taxon>
        <taxon>Pseudomonadati</taxon>
        <taxon>Pseudomonadota</taxon>
        <taxon>Alphaproteobacteria</taxon>
        <taxon>Acetobacterales</taxon>
        <taxon>Roseomonadaceae</taxon>
        <taxon>Roseomonas</taxon>
    </lineage>
</organism>
<keyword evidence="2" id="KW-0732">Signal</keyword>
<dbReference type="PANTHER" id="PTHR42928">
    <property type="entry name" value="TRICARBOXYLATE-BINDING PROTEIN"/>
    <property type="match status" value="1"/>
</dbReference>
<dbReference type="InterPro" id="IPR005064">
    <property type="entry name" value="BUG"/>
</dbReference>
<proteinExistence type="inferred from homology"/>
<feature type="signal peptide" evidence="2">
    <location>
        <begin position="1"/>
        <end position="24"/>
    </location>
</feature>
<dbReference type="PIRSF" id="PIRSF017082">
    <property type="entry name" value="YflP"/>
    <property type="match status" value="1"/>
</dbReference>
<dbReference type="EMBL" id="JAHYBZ010000005">
    <property type="protein sequence ID" value="MBW6399408.1"/>
    <property type="molecule type" value="Genomic_DNA"/>
</dbReference>
<protein>
    <submittedName>
        <fullName evidence="3">Tripartite tricarboxylate transporter substrate binding protein</fullName>
    </submittedName>
</protein>
<dbReference type="Pfam" id="PF03401">
    <property type="entry name" value="TctC"/>
    <property type="match status" value="1"/>
</dbReference>
<evidence type="ECO:0000313" key="4">
    <source>
        <dbReference type="Proteomes" id="UP001196565"/>
    </source>
</evidence>
<dbReference type="SUPFAM" id="SSF53850">
    <property type="entry name" value="Periplasmic binding protein-like II"/>
    <property type="match status" value="1"/>
</dbReference>
<evidence type="ECO:0000313" key="3">
    <source>
        <dbReference type="EMBL" id="MBW6399408.1"/>
    </source>
</evidence>
<dbReference type="Proteomes" id="UP001196565">
    <property type="component" value="Unassembled WGS sequence"/>
</dbReference>
<dbReference type="Gene3D" id="3.40.190.150">
    <property type="entry name" value="Bordetella uptake gene, domain 1"/>
    <property type="match status" value="1"/>
</dbReference>
<comment type="similarity">
    <text evidence="1">Belongs to the UPF0065 (bug) family.</text>
</comment>
<evidence type="ECO:0000256" key="2">
    <source>
        <dbReference type="SAM" id="SignalP"/>
    </source>
</evidence>
<sequence length="322" mass="33692">MPTLNRRTLLAAPASLAVARAAHAQTFPDRPIRLVLPYAPGGVVDTVGRVIAQGLTEKLGQSVVAENRSGAGGVVGADYVAKSPADGYVQLLIDPALIINPSLQQQVPYDVFRDFRPISIVTSSPLVLVVSPSVPAQTIAEFIALVRANKGRYSYASAGVGTTPHLAGEMFSLRTGGDATHVPYRGIAAGFADMMTGQVQFSFSSIAGARGLVADGKLKALATTGARRSAAFPDLSTMQEAGMDGFVVDLWLALLAPAATPDPIIARMNAAVTEVLREPATIASLARVGVEPRGTSSAEAATMLRAEFDTWRKLIADARITL</sequence>
<feature type="chain" id="PRO_5047527595" evidence="2">
    <location>
        <begin position="25"/>
        <end position="322"/>
    </location>
</feature>
<evidence type="ECO:0000256" key="1">
    <source>
        <dbReference type="ARBA" id="ARBA00006987"/>
    </source>
</evidence>
<accession>A0ABS7AAT8</accession>
<gene>
    <name evidence="3" type="ORF">KPL78_16240</name>
</gene>
<dbReference type="RefSeq" id="WP_219764012.1">
    <property type="nucleotide sequence ID" value="NZ_JAHYBZ010000005.1"/>
</dbReference>
<keyword evidence="4" id="KW-1185">Reference proteome</keyword>
<dbReference type="CDD" id="cd13578">
    <property type="entry name" value="PBP2_Bug27"/>
    <property type="match status" value="1"/>
</dbReference>
<dbReference type="Gene3D" id="3.40.190.10">
    <property type="entry name" value="Periplasmic binding protein-like II"/>
    <property type="match status" value="1"/>
</dbReference>
<name>A0ABS7AAT8_9PROT</name>